<dbReference type="EMBL" id="AB761608">
    <property type="protein sequence ID" value="BAT47054.1"/>
    <property type="molecule type" value="Genomic_DNA"/>
</dbReference>
<dbReference type="Pfam" id="PF13472">
    <property type="entry name" value="Lipase_GDSL_2"/>
    <property type="match status" value="1"/>
</dbReference>
<reference evidence="2" key="1">
    <citation type="submission" date="2012-11" db="EMBL/GenBank/DDBJ databases">
        <title>Sequence analysis of gbpC1 and gbpC2 genes in Streptococcus criceti.</title>
        <authorList>
            <person name="Tamura H."/>
        </authorList>
    </citation>
    <scope>NUCLEOTIDE SEQUENCE</scope>
    <source>
        <strain evidence="2">E49</strain>
        <strain evidence="3">HS-1</strain>
        <strain evidence="4">OMZ61</strain>
    </source>
</reference>
<proteinExistence type="predicted"/>
<dbReference type="AlphaFoldDB" id="A0A0U4ZTL4"/>
<evidence type="ECO:0000313" key="2">
    <source>
        <dbReference type="EMBL" id="BAT47042.1"/>
    </source>
</evidence>
<sequence>MFESRNNPALTNHQEERCHQFQTEKVKEASVLFMGDSIVEFFPLKKYLGHNFNFVNHGIAGISAHWLADHIPEVLGHQEPDRIFLLIGTNDIGMGYDVPAIAEKIEELIHHVQMEAVGCPISLLSVLPINEAESYQAKVKIRRNQTIQALNRELQNIPAIEFIDVYDTLLDEQGQLAELYTQEGLHLTQEGYKALSKALKPYL</sequence>
<dbReference type="GO" id="GO:0004622">
    <property type="term" value="F:phosphatidylcholine lysophospholipase activity"/>
    <property type="evidence" value="ECO:0007669"/>
    <property type="project" value="TreeGrafter"/>
</dbReference>
<feature type="domain" description="SGNH hydrolase-type esterase" evidence="1">
    <location>
        <begin position="34"/>
        <end position="194"/>
    </location>
</feature>
<name>A0A0U4ZTL4_STRCG</name>
<protein>
    <recommendedName>
        <fullName evidence="1">SGNH hydrolase-type esterase domain-containing protein</fullName>
    </recommendedName>
</protein>
<evidence type="ECO:0000313" key="3">
    <source>
        <dbReference type="EMBL" id="BAT47048.1"/>
    </source>
</evidence>
<dbReference type="EMBL" id="AB761606">
    <property type="protein sequence ID" value="BAT47042.1"/>
    <property type="molecule type" value="Genomic_DNA"/>
</dbReference>
<evidence type="ECO:0000259" key="1">
    <source>
        <dbReference type="Pfam" id="PF13472"/>
    </source>
</evidence>
<dbReference type="CDD" id="cd01841">
    <property type="entry name" value="NnaC_like"/>
    <property type="match status" value="1"/>
</dbReference>
<dbReference type="PANTHER" id="PTHR30383:SF5">
    <property type="entry name" value="SGNH HYDROLASE-TYPE ESTERASE DOMAIN-CONTAINING PROTEIN"/>
    <property type="match status" value="1"/>
</dbReference>
<dbReference type="InterPro" id="IPR051532">
    <property type="entry name" value="Ester_Hydrolysis_Enzymes"/>
</dbReference>
<accession>A0A0U4ZTL4</accession>
<dbReference type="EMBL" id="AB761607">
    <property type="protein sequence ID" value="BAT47048.1"/>
    <property type="molecule type" value="Genomic_DNA"/>
</dbReference>
<organism evidence="2">
    <name type="scientific">Streptococcus criceti</name>
    <dbReference type="NCBI Taxonomy" id="1333"/>
    <lineage>
        <taxon>Bacteria</taxon>
        <taxon>Bacillati</taxon>
        <taxon>Bacillota</taxon>
        <taxon>Bacilli</taxon>
        <taxon>Lactobacillales</taxon>
        <taxon>Streptococcaceae</taxon>
        <taxon>Streptococcus</taxon>
    </lineage>
</organism>
<evidence type="ECO:0000313" key="4">
    <source>
        <dbReference type="EMBL" id="BAT47054.1"/>
    </source>
</evidence>
<dbReference type="InterPro" id="IPR036514">
    <property type="entry name" value="SGNH_hydro_sf"/>
</dbReference>
<dbReference type="Gene3D" id="3.40.50.1110">
    <property type="entry name" value="SGNH hydrolase"/>
    <property type="match status" value="1"/>
</dbReference>
<dbReference type="SUPFAM" id="SSF52266">
    <property type="entry name" value="SGNH hydrolase"/>
    <property type="match status" value="1"/>
</dbReference>
<dbReference type="InterPro" id="IPR013830">
    <property type="entry name" value="SGNH_hydro"/>
</dbReference>
<dbReference type="PANTHER" id="PTHR30383">
    <property type="entry name" value="THIOESTERASE 1/PROTEASE 1/LYSOPHOSPHOLIPASE L1"/>
    <property type="match status" value="1"/>
</dbReference>